<evidence type="ECO:0000259" key="6">
    <source>
        <dbReference type="PROSITE" id="PS50862"/>
    </source>
</evidence>
<dbReference type="EMBL" id="MFZO01000046">
    <property type="protein sequence ID" value="OGK23532.1"/>
    <property type="molecule type" value="Genomic_DNA"/>
</dbReference>
<dbReference type="GO" id="GO:0005524">
    <property type="term" value="F:ATP binding"/>
    <property type="evidence" value="ECO:0007669"/>
    <property type="project" value="UniProtKB-KW"/>
</dbReference>
<evidence type="ECO:0000256" key="3">
    <source>
        <dbReference type="ARBA" id="ARBA00022840"/>
    </source>
</evidence>
<dbReference type="InterPro" id="IPR045864">
    <property type="entry name" value="aa-tRNA-synth_II/BPL/LPL"/>
</dbReference>
<dbReference type="CDD" id="cd04100">
    <property type="entry name" value="Asp_Lys_Asn_RS_N"/>
    <property type="match status" value="1"/>
</dbReference>
<accession>A0A1F7GYD8</accession>
<organism evidence="7 8">
    <name type="scientific">Candidatus Roizmanbacteria bacterium RIFCSPHIGHO2_02_FULL_38_11</name>
    <dbReference type="NCBI Taxonomy" id="1802039"/>
    <lineage>
        <taxon>Bacteria</taxon>
        <taxon>Candidatus Roizmaniibacteriota</taxon>
    </lineage>
</organism>
<evidence type="ECO:0000256" key="2">
    <source>
        <dbReference type="ARBA" id="ARBA00022741"/>
    </source>
</evidence>
<evidence type="ECO:0000313" key="7">
    <source>
        <dbReference type="EMBL" id="OGK23532.1"/>
    </source>
</evidence>
<gene>
    <name evidence="7" type="ORF">A3C25_05575</name>
</gene>
<dbReference type="PROSITE" id="PS50862">
    <property type="entry name" value="AA_TRNA_LIGASE_II"/>
    <property type="match status" value="1"/>
</dbReference>
<dbReference type="Gene3D" id="3.30.930.10">
    <property type="entry name" value="Bira Bifunctional Protein, Domain 2"/>
    <property type="match status" value="1"/>
</dbReference>
<evidence type="ECO:0000256" key="5">
    <source>
        <dbReference type="ARBA" id="ARBA00023146"/>
    </source>
</evidence>
<dbReference type="PANTHER" id="PTHR22594">
    <property type="entry name" value="ASPARTYL/LYSYL-TRNA SYNTHETASE"/>
    <property type="match status" value="1"/>
</dbReference>
<dbReference type="GO" id="GO:0006421">
    <property type="term" value="P:asparaginyl-tRNA aminoacylation"/>
    <property type="evidence" value="ECO:0007669"/>
    <property type="project" value="TreeGrafter"/>
</dbReference>
<keyword evidence="4" id="KW-0648">Protein biosynthesis</keyword>
<keyword evidence="3" id="KW-0067">ATP-binding</keyword>
<protein>
    <recommendedName>
        <fullName evidence="6">Aminoacyl-transfer RNA synthetases class-II family profile domain-containing protein</fullName>
    </recommendedName>
</protein>
<dbReference type="InterPro" id="IPR004364">
    <property type="entry name" value="Aa-tRNA-synt_II"/>
</dbReference>
<evidence type="ECO:0000313" key="8">
    <source>
        <dbReference type="Proteomes" id="UP000177913"/>
    </source>
</evidence>
<evidence type="ECO:0000256" key="1">
    <source>
        <dbReference type="ARBA" id="ARBA00022598"/>
    </source>
</evidence>
<dbReference type="InterPro" id="IPR006195">
    <property type="entry name" value="aa-tRNA-synth_II"/>
</dbReference>
<dbReference type="SUPFAM" id="SSF55681">
    <property type="entry name" value="Class II aaRS and biotin synthetases"/>
    <property type="match status" value="1"/>
</dbReference>
<evidence type="ECO:0000256" key="4">
    <source>
        <dbReference type="ARBA" id="ARBA00022917"/>
    </source>
</evidence>
<comment type="caution">
    <text evidence="7">The sequence shown here is derived from an EMBL/GenBank/DDBJ whole genome shotgun (WGS) entry which is preliminary data.</text>
</comment>
<proteinExistence type="predicted"/>
<dbReference type="GO" id="GO:0003676">
    <property type="term" value="F:nucleic acid binding"/>
    <property type="evidence" value="ECO:0007669"/>
    <property type="project" value="InterPro"/>
</dbReference>
<sequence length="444" mass="51226">MKKIFISNILESVQLQQQVELFGWVKHIRNHNSILFLDLVDSTGKIQVTVSKSRLKKHFEKVKDVRPGSAVRVTGHKHNFNNKGRKNIEIVAETVGVLGDYNLKITPHPRSKFHVFDEKYTDLVLKNRSLYLCNPKQAAVLSFKSKFVFELHKYFQENKFTFIEPPILTEMLLYDDKTAFHFDYEGNKVWLSQCCTFQLEAAILAFEKVYSITPSFRSEHSRSDRHLNEYTHLKVEVAWSNLNDLSELAENILYSMAIRMNEVGKKELKILGASLHPDDYKPPYPSITYDEAVRILNKKGHFAYGKSLGRSRLTELTKSFDNKHLWIKFIPRSAEAFPFSINPANKNLVLAADLIAPYDFAEIGGVAEKIHSKDELLERMAEKGRSSSKNIERYKSYIELRDAGLPPHGGIGMGIDRIARYLMKLPHVKDVLPFPRLFGRRWNP</sequence>
<keyword evidence="1" id="KW-0436">Ligase</keyword>
<dbReference type="InterPro" id="IPR004365">
    <property type="entry name" value="NA-bd_OB_tRNA"/>
</dbReference>
<reference evidence="7 8" key="1">
    <citation type="journal article" date="2016" name="Nat. Commun.">
        <title>Thousands of microbial genomes shed light on interconnected biogeochemical processes in an aquifer system.</title>
        <authorList>
            <person name="Anantharaman K."/>
            <person name="Brown C.T."/>
            <person name="Hug L.A."/>
            <person name="Sharon I."/>
            <person name="Castelle C.J."/>
            <person name="Probst A.J."/>
            <person name="Thomas B.C."/>
            <person name="Singh A."/>
            <person name="Wilkins M.J."/>
            <person name="Karaoz U."/>
            <person name="Brodie E.L."/>
            <person name="Williams K.H."/>
            <person name="Hubbard S.S."/>
            <person name="Banfield J.F."/>
        </authorList>
    </citation>
    <scope>NUCLEOTIDE SEQUENCE [LARGE SCALE GENOMIC DNA]</scope>
</reference>
<dbReference type="Pfam" id="PF01336">
    <property type="entry name" value="tRNA_anti-codon"/>
    <property type="match status" value="1"/>
</dbReference>
<dbReference type="PANTHER" id="PTHR22594:SF34">
    <property type="entry name" value="ASPARAGINE--TRNA LIGASE, MITOCHONDRIAL-RELATED"/>
    <property type="match status" value="1"/>
</dbReference>
<dbReference type="AlphaFoldDB" id="A0A1F7GYD8"/>
<keyword evidence="5" id="KW-0030">Aminoacyl-tRNA synthetase</keyword>
<name>A0A1F7GYD8_9BACT</name>
<dbReference type="Gene3D" id="2.40.50.140">
    <property type="entry name" value="Nucleic acid-binding proteins"/>
    <property type="match status" value="1"/>
</dbReference>
<dbReference type="GO" id="GO:0004816">
    <property type="term" value="F:asparagine-tRNA ligase activity"/>
    <property type="evidence" value="ECO:0007669"/>
    <property type="project" value="TreeGrafter"/>
</dbReference>
<dbReference type="Proteomes" id="UP000177913">
    <property type="component" value="Unassembled WGS sequence"/>
</dbReference>
<dbReference type="Pfam" id="PF00152">
    <property type="entry name" value="tRNA-synt_2"/>
    <property type="match status" value="1"/>
</dbReference>
<keyword evidence="2" id="KW-0547">Nucleotide-binding</keyword>
<dbReference type="InterPro" id="IPR012340">
    <property type="entry name" value="NA-bd_OB-fold"/>
</dbReference>
<feature type="domain" description="Aminoacyl-transfer RNA synthetases class-II family profile" evidence="6">
    <location>
        <begin position="151"/>
        <end position="433"/>
    </location>
</feature>
<dbReference type="SUPFAM" id="SSF50249">
    <property type="entry name" value="Nucleic acid-binding proteins"/>
    <property type="match status" value="1"/>
</dbReference>